<comment type="caution">
    <text evidence="2">The sequence shown here is derived from an EMBL/GenBank/DDBJ whole genome shotgun (WGS) entry which is preliminary data.</text>
</comment>
<evidence type="ECO:0000313" key="2">
    <source>
        <dbReference type="EMBL" id="EFQ80221.1"/>
    </source>
</evidence>
<sequence>MRHAIILHGFYRTNIGCRAKLAPLKKGPLAMQLPISDANKPHSIPTLNASEIPHAVRHGAIHGALGTLNVGESMILIAPHNPVPLLKEVEAREESFELDYLKEEENDFHIKFTRVS</sequence>
<reference evidence="2 3" key="1">
    <citation type="submission" date="2010-08" db="EMBL/GenBank/DDBJ databases">
        <authorList>
            <person name="Muzny D."/>
            <person name="Qin X."/>
            <person name="Buhay C."/>
            <person name="Dugan-Rocha S."/>
            <person name="Ding Y."/>
            <person name="Chen G."/>
            <person name="Hawes A."/>
            <person name="Holder M."/>
            <person name="Jhangiani S."/>
            <person name="Johnson A."/>
            <person name="Khan Z."/>
            <person name="Li Z."/>
            <person name="Liu W."/>
            <person name="Liu X."/>
            <person name="Perez L."/>
            <person name="Shen H."/>
            <person name="Wang Q."/>
            <person name="Watt J."/>
            <person name="Xi L."/>
            <person name="Xin Y."/>
            <person name="Zhou J."/>
            <person name="Deng J."/>
            <person name="Jiang H."/>
            <person name="Liu Y."/>
            <person name="Qu J."/>
            <person name="Song X.-Z."/>
            <person name="Zhang L."/>
            <person name="Villasana D."/>
            <person name="Johnson A."/>
            <person name="Liu J."/>
            <person name="Liyanage D."/>
            <person name="Lorensuhewa L."/>
            <person name="Robinson T."/>
            <person name="Song A."/>
            <person name="Song B.-B."/>
            <person name="Dinh H."/>
            <person name="Thornton R."/>
            <person name="Coyle M."/>
            <person name="Francisco L."/>
            <person name="Jackson L."/>
            <person name="Javaid M."/>
            <person name="Korchina V."/>
            <person name="Kovar C."/>
            <person name="Mata R."/>
            <person name="Mathew T."/>
            <person name="Ngo R."/>
            <person name="Nguyen L."/>
            <person name="Nguyen N."/>
            <person name="Okwuonu G."/>
            <person name="Ongeri F."/>
            <person name="Pham C."/>
            <person name="Simmons D."/>
            <person name="Wilczek-Boney K."/>
            <person name="Hale W."/>
            <person name="Jakkamsetti A."/>
            <person name="Pham P."/>
            <person name="Ruth R."/>
            <person name="San Lucas F."/>
            <person name="Warren J."/>
            <person name="Zhang J."/>
            <person name="Zhao Z."/>
            <person name="Zhou C."/>
            <person name="Zhu D."/>
            <person name="Lee S."/>
            <person name="Bess C."/>
            <person name="Blankenburg K."/>
            <person name="Forbes L."/>
            <person name="Fu Q."/>
            <person name="Gubbala S."/>
            <person name="Hirani K."/>
            <person name="Jayaseelan J.C."/>
            <person name="Lara F."/>
            <person name="Munidasa M."/>
            <person name="Palculict T."/>
            <person name="Patil S."/>
            <person name="Pu L.-L."/>
            <person name="Saada N."/>
            <person name="Tang L."/>
            <person name="Weissenberger G."/>
            <person name="Zhu Y."/>
            <person name="Hemphill L."/>
            <person name="Shang Y."/>
            <person name="Youmans B."/>
            <person name="Ayvaz T."/>
            <person name="Ross M."/>
            <person name="Santibanez J."/>
            <person name="Aqrawi P."/>
            <person name="Gross S."/>
            <person name="Joshi V."/>
            <person name="Fowler G."/>
            <person name="Nazareth L."/>
            <person name="Reid J."/>
            <person name="Worley K."/>
            <person name="Petrosino J."/>
            <person name="Highlander S."/>
            <person name="Gibbs R."/>
        </authorList>
    </citation>
    <scope>NUCLEOTIDE SEQUENCE [LARGE SCALE GENOMIC DNA]</scope>
    <source>
        <strain evidence="2 3">ATCC 33035</strain>
    </source>
</reference>
<dbReference type="AlphaFoldDB" id="E2S4D5"/>
<name>E2S4D5_9CORY</name>
<keyword evidence="3" id="KW-1185">Reference proteome</keyword>
<evidence type="ECO:0000259" key="1">
    <source>
        <dbReference type="Pfam" id="PF10006"/>
    </source>
</evidence>
<accession>E2S4D5</accession>
<proteinExistence type="predicted"/>
<dbReference type="Proteomes" id="UP000003020">
    <property type="component" value="Unassembled WGS sequence"/>
</dbReference>
<dbReference type="InterPro" id="IPR018720">
    <property type="entry name" value="DUF2249"/>
</dbReference>
<dbReference type="EMBL" id="ABYQ02000011">
    <property type="protein sequence ID" value="EFQ80221.1"/>
    <property type="molecule type" value="Genomic_DNA"/>
</dbReference>
<evidence type="ECO:0000313" key="3">
    <source>
        <dbReference type="Proteomes" id="UP000003020"/>
    </source>
</evidence>
<dbReference type="HOGENOM" id="CLU_146484_0_0_11"/>
<dbReference type="eggNOG" id="COG4309">
    <property type="taxonomic scope" value="Bacteria"/>
</dbReference>
<organism evidence="2 3">
    <name type="scientific">Corynebacterium pseudogenitalium ATCC 33035</name>
    <dbReference type="NCBI Taxonomy" id="525264"/>
    <lineage>
        <taxon>Bacteria</taxon>
        <taxon>Bacillati</taxon>
        <taxon>Actinomycetota</taxon>
        <taxon>Actinomycetes</taxon>
        <taxon>Mycobacteriales</taxon>
        <taxon>Corynebacteriaceae</taxon>
        <taxon>Corynebacterium</taxon>
    </lineage>
</organism>
<gene>
    <name evidence="2" type="ORF">HMPREF0305_11387</name>
</gene>
<protein>
    <recommendedName>
        <fullName evidence="1">DUF2249 domain-containing protein</fullName>
    </recommendedName>
</protein>
<feature type="domain" description="DUF2249" evidence="1">
    <location>
        <begin position="46"/>
        <end position="114"/>
    </location>
</feature>
<dbReference type="Pfam" id="PF10006">
    <property type="entry name" value="DUF2249"/>
    <property type="match status" value="1"/>
</dbReference>